<reference evidence="1 2" key="1">
    <citation type="journal article" date="2014" name="Int. J. Syst. Evol. Microbiol.">
        <title>Complete genome sequence of Corynebacterium casei LMG S-19264T (=DSM 44701T), isolated from a smear-ripened cheese.</title>
        <authorList>
            <consortium name="US DOE Joint Genome Institute (JGI-PGF)"/>
            <person name="Walter F."/>
            <person name="Albersmeier A."/>
            <person name="Kalinowski J."/>
            <person name="Ruckert C."/>
        </authorList>
    </citation>
    <scope>NUCLEOTIDE SEQUENCE [LARGE SCALE GENOMIC DNA]</scope>
    <source>
        <strain evidence="1 2">JCM 4255</strain>
    </source>
</reference>
<organism evidence="1 2">
    <name type="scientific">Streptomyces tuirus</name>
    <dbReference type="NCBI Taxonomy" id="68278"/>
    <lineage>
        <taxon>Bacteria</taxon>
        <taxon>Bacillati</taxon>
        <taxon>Actinomycetota</taxon>
        <taxon>Actinomycetes</taxon>
        <taxon>Kitasatosporales</taxon>
        <taxon>Streptomycetaceae</taxon>
        <taxon>Streptomyces</taxon>
    </lineage>
</organism>
<sequence length="86" mass="8696">MVPNTVFESIIGVPAPRDEAVVAEPMNMENAGAACDFCPNGPFVGIKSPSGGVGPPGWPGRAVRRTHARLEGGWSASLPAVGGLVG</sequence>
<gene>
    <name evidence="1" type="ORF">GCM10017668_69410</name>
</gene>
<dbReference type="Proteomes" id="UP000516373">
    <property type="component" value="Chromosome"/>
</dbReference>
<evidence type="ECO:0000313" key="2">
    <source>
        <dbReference type="Proteomes" id="UP000516373"/>
    </source>
</evidence>
<proteinExistence type="predicted"/>
<protein>
    <submittedName>
        <fullName evidence="1">Uncharacterized protein</fullName>
    </submittedName>
</protein>
<dbReference type="EMBL" id="AP023439">
    <property type="protein sequence ID" value="BCL25098.1"/>
    <property type="molecule type" value="Genomic_DNA"/>
</dbReference>
<name>A0A7G1NPG0_9ACTN</name>
<dbReference type="AlphaFoldDB" id="A0A7G1NPG0"/>
<evidence type="ECO:0000313" key="1">
    <source>
        <dbReference type="EMBL" id="BCL25098.1"/>
    </source>
</evidence>
<dbReference type="KEGG" id="stui:GCM10017668_69410"/>
<accession>A0A7G1NPG0</accession>